<evidence type="ECO:0000313" key="2">
    <source>
        <dbReference type="EMBL" id="CUG88706.1"/>
    </source>
</evidence>
<organism evidence="2 3">
    <name type="scientific">Bodo saltans</name>
    <name type="common">Flagellated protozoan</name>
    <dbReference type="NCBI Taxonomy" id="75058"/>
    <lineage>
        <taxon>Eukaryota</taxon>
        <taxon>Discoba</taxon>
        <taxon>Euglenozoa</taxon>
        <taxon>Kinetoplastea</taxon>
        <taxon>Metakinetoplastina</taxon>
        <taxon>Eubodonida</taxon>
        <taxon>Bodonidae</taxon>
        <taxon>Bodo</taxon>
    </lineage>
</organism>
<dbReference type="EMBL" id="CYKH01001669">
    <property type="protein sequence ID" value="CUG88706.1"/>
    <property type="molecule type" value="Genomic_DNA"/>
</dbReference>
<dbReference type="VEuPathDB" id="TriTrypDB:BSAL_16880"/>
<gene>
    <name evidence="2" type="ORF">BSAL_16880</name>
</gene>
<proteinExistence type="predicted"/>
<dbReference type="Proteomes" id="UP000051952">
    <property type="component" value="Unassembled WGS sequence"/>
</dbReference>
<evidence type="ECO:0000313" key="3">
    <source>
        <dbReference type="Proteomes" id="UP000051952"/>
    </source>
</evidence>
<accession>A0A0S4JAV7</accession>
<feature type="signal peptide" evidence="1">
    <location>
        <begin position="1"/>
        <end position="21"/>
    </location>
</feature>
<name>A0A0S4JAV7_BODSA</name>
<keyword evidence="3" id="KW-1185">Reference proteome</keyword>
<keyword evidence="1" id="KW-0732">Signal</keyword>
<feature type="chain" id="PRO_5006622226" description="GPI-anchored surface protein" evidence="1">
    <location>
        <begin position="22"/>
        <end position="219"/>
    </location>
</feature>
<evidence type="ECO:0000256" key="1">
    <source>
        <dbReference type="SAM" id="SignalP"/>
    </source>
</evidence>
<protein>
    <recommendedName>
        <fullName evidence="4">GPI-anchored surface protein</fullName>
    </recommendedName>
</protein>
<reference evidence="3" key="1">
    <citation type="submission" date="2015-09" db="EMBL/GenBank/DDBJ databases">
        <authorList>
            <consortium name="Pathogen Informatics"/>
        </authorList>
    </citation>
    <scope>NUCLEOTIDE SEQUENCE [LARGE SCALE GENOMIC DNA]</scope>
    <source>
        <strain evidence="3">Lake Konstanz</strain>
    </source>
</reference>
<sequence length="219" mass="23033">MSSRLLLFAALAALITAPTSATISYWDCNAADCGHSSCSFVGNITEDTCTYSPKGDLNMIKANCTRNPTSAQLCISAEVYGPLSSLPGGAADAIEGIEVTQTYPAGICLPTAGPNGTPAIIFTSGTLPTATFSYNCNTDCSVCANSGTINGTLLEAGGFYRRLTNVFSCPTLIAYQEYSREFLCDRLPLSSTQYFVPGVSHCNGYTGRVDAKANLFTCI</sequence>
<dbReference type="AlphaFoldDB" id="A0A0S4JAV7"/>
<evidence type="ECO:0008006" key="4">
    <source>
        <dbReference type="Google" id="ProtNLM"/>
    </source>
</evidence>